<proteinExistence type="predicted"/>
<reference evidence="2" key="2">
    <citation type="submission" date="2020-10" db="UniProtKB">
        <authorList>
            <consortium name="WormBaseParasite"/>
        </authorList>
    </citation>
    <scope>IDENTIFICATION</scope>
</reference>
<reference evidence="1" key="1">
    <citation type="journal article" date="2013" name="Genetics">
        <title>The draft genome and transcriptome of Panagrellus redivivus are shaped by the harsh demands of a free-living lifestyle.</title>
        <authorList>
            <person name="Srinivasan J."/>
            <person name="Dillman A.R."/>
            <person name="Macchietto M.G."/>
            <person name="Heikkinen L."/>
            <person name="Lakso M."/>
            <person name="Fracchia K.M."/>
            <person name="Antoshechkin I."/>
            <person name="Mortazavi A."/>
            <person name="Wong G."/>
            <person name="Sternberg P.W."/>
        </authorList>
    </citation>
    <scope>NUCLEOTIDE SEQUENCE [LARGE SCALE GENOMIC DNA]</scope>
    <source>
        <strain evidence="1">MT8872</strain>
    </source>
</reference>
<evidence type="ECO:0000313" key="2">
    <source>
        <dbReference type="WBParaSite" id="Pan_g2956.t1"/>
    </source>
</evidence>
<organism evidence="1 2">
    <name type="scientific">Panagrellus redivivus</name>
    <name type="common">Microworm</name>
    <dbReference type="NCBI Taxonomy" id="6233"/>
    <lineage>
        <taxon>Eukaryota</taxon>
        <taxon>Metazoa</taxon>
        <taxon>Ecdysozoa</taxon>
        <taxon>Nematoda</taxon>
        <taxon>Chromadorea</taxon>
        <taxon>Rhabditida</taxon>
        <taxon>Tylenchina</taxon>
        <taxon>Panagrolaimomorpha</taxon>
        <taxon>Panagrolaimoidea</taxon>
        <taxon>Panagrolaimidae</taxon>
        <taxon>Panagrellus</taxon>
    </lineage>
</organism>
<name>A0A7E4ZY51_PANRE</name>
<keyword evidence="1" id="KW-1185">Reference proteome</keyword>
<evidence type="ECO:0000313" key="1">
    <source>
        <dbReference type="Proteomes" id="UP000492821"/>
    </source>
</evidence>
<dbReference type="WBParaSite" id="Pan_g2956.t1">
    <property type="protein sequence ID" value="Pan_g2956.t1"/>
    <property type="gene ID" value="Pan_g2956"/>
</dbReference>
<dbReference type="Proteomes" id="UP000492821">
    <property type="component" value="Unassembled WGS sequence"/>
</dbReference>
<dbReference type="AlphaFoldDB" id="A0A7E4ZY51"/>
<accession>A0A7E4ZY51</accession>
<sequence>MLDNSTDANFVKNVNKLLANESMAYEVYRKYGTTPLGQNFVFVVSSLVWYAVRFIVETDGRVVDPSEKDSTSVKLLYRKQFARKYQIDDFVNSRFGQLAEGEYGNEFNETPTKIPKDCVEYPDKYLKTGDHVRSDHDGIYIGDGLVVHFHSDIDGTEDDTEARMNAIVCIATVEEFKANYVLKIVDHCIRRRHHADIKAAADENLTDLWPMPTIYSAKAMSKRYRKAPHREAVFGYLCAVGVPRVAPHLEVLGYYDTNDI</sequence>
<protein>
    <submittedName>
        <fullName evidence="2">LRAT domain-containing protein</fullName>
    </submittedName>
</protein>